<comment type="caution">
    <text evidence="1">The sequence shown here is derived from an EMBL/GenBank/DDBJ whole genome shotgun (WGS) entry which is preliminary data.</text>
</comment>
<gene>
    <name evidence="1" type="ORF">J2X04_000698</name>
</gene>
<accession>A0ABU1VLJ2</accession>
<keyword evidence="2" id="KW-1185">Reference proteome</keyword>
<reference evidence="1 2" key="1">
    <citation type="submission" date="2023-07" db="EMBL/GenBank/DDBJ databases">
        <title>Sorghum-associated microbial communities from plants grown in Nebraska, USA.</title>
        <authorList>
            <person name="Schachtman D."/>
        </authorList>
    </citation>
    <scope>NUCLEOTIDE SEQUENCE [LARGE SCALE GENOMIC DNA]</scope>
    <source>
        <strain evidence="1 2">BE187</strain>
    </source>
</reference>
<dbReference type="Proteomes" id="UP001267878">
    <property type="component" value="Unassembled WGS sequence"/>
</dbReference>
<proteinExistence type="predicted"/>
<dbReference type="EMBL" id="JAVDVW010000001">
    <property type="protein sequence ID" value="MDR7098351.1"/>
    <property type="molecule type" value="Genomic_DNA"/>
</dbReference>
<name>A0ABU1VLJ2_9GAMM</name>
<dbReference type="RefSeq" id="WP_310052170.1">
    <property type="nucleotide sequence ID" value="NZ_JAVDVW010000001.1"/>
</dbReference>
<organism evidence="1 2">
    <name type="scientific">Agrilutibacter niabensis</name>
    <dbReference type="NCBI Taxonomy" id="380628"/>
    <lineage>
        <taxon>Bacteria</taxon>
        <taxon>Pseudomonadati</taxon>
        <taxon>Pseudomonadota</taxon>
        <taxon>Gammaproteobacteria</taxon>
        <taxon>Lysobacterales</taxon>
        <taxon>Lysobacteraceae</taxon>
        <taxon>Agrilutibacter</taxon>
    </lineage>
</organism>
<evidence type="ECO:0000313" key="2">
    <source>
        <dbReference type="Proteomes" id="UP001267878"/>
    </source>
</evidence>
<protein>
    <submittedName>
        <fullName evidence="1">Uncharacterized protein</fullName>
    </submittedName>
</protein>
<evidence type="ECO:0000313" key="1">
    <source>
        <dbReference type="EMBL" id="MDR7098351.1"/>
    </source>
</evidence>
<sequence length="57" mass="6323">MRCTPLPHGMGESMALERGVLECGVLECSVLSPDIEKAQSSRIETLWWLSLPLPELL</sequence>